<dbReference type="InterPro" id="IPR037914">
    <property type="entry name" value="SpoVT-AbrB_sf"/>
</dbReference>
<dbReference type="SMART" id="SM00966">
    <property type="entry name" value="SpoVT_AbrB"/>
    <property type="match status" value="1"/>
</dbReference>
<dbReference type="Pfam" id="PF04014">
    <property type="entry name" value="MazE_antitoxin"/>
    <property type="match status" value="1"/>
</dbReference>
<feature type="domain" description="SpoVT-AbrB" evidence="1">
    <location>
        <begin position="9"/>
        <end position="52"/>
    </location>
</feature>
<sequence length="115" mass="12929">MEVLMGYGAKLTSKGQATIPIEVRKYLNLSPGDQMDFIIENGEVKLRAKTRSIMEFAGILGHAPNGVRLTIEEMSEAVAEAAADDDRRIIRDWNRYKRTSQVSDDGRSETVRKRS</sequence>
<dbReference type="NCBIfam" id="TIGR01439">
    <property type="entry name" value="lp_hng_hel_AbrB"/>
    <property type="match status" value="1"/>
</dbReference>
<dbReference type="EMBL" id="VZUL01000002">
    <property type="protein sequence ID" value="KAB1087847.1"/>
    <property type="molecule type" value="Genomic_DNA"/>
</dbReference>
<proteinExistence type="predicted"/>
<evidence type="ECO:0000259" key="1">
    <source>
        <dbReference type="SMART" id="SM00966"/>
    </source>
</evidence>
<evidence type="ECO:0000313" key="2">
    <source>
        <dbReference type="EMBL" id="KAB1087847.1"/>
    </source>
</evidence>
<evidence type="ECO:0000313" key="3">
    <source>
        <dbReference type="Proteomes" id="UP000386575"/>
    </source>
</evidence>
<reference evidence="2 3" key="1">
    <citation type="submission" date="2019-09" db="EMBL/GenBank/DDBJ databases">
        <title>Genome sequencing of Ng87 strain.</title>
        <authorList>
            <person name="Karasev E.S."/>
            <person name="Andronov E."/>
        </authorList>
    </citation>
    <scope>NUCLEOTIDE SEQUENCE [LARGE SCALE GENOMIC DNA]</scope>
    <source>
        <strain evidence="2 3">Ng87</strain>
    </source>
</reference>
<name>A0A6A1TY80_NEOGA</name>
<organism evidence="2 3">
    <name type="scientific">Neorhizobium galegae</name>
    <name type="common">Rhizobium galegae</name>
    <dbReference type="NCBI Taxonomy" id="399"/>
    <lineage>
        <taxon>Bacteria</taxon>
        <taxon>Pseudomonadati</taxon>
        <taxon>Pseudomonadota</taxon>
        <taxon>Alphaproteobacteria</taxon>
        <taxon>Hyphomicrobiales</taxon>
        <taxon>Rhizobiaceae</taxon>
        <taxon>Rhizobium/Agrobacterium group</taxon>
        <taxon>Neorhizobium</taxon>
    </lineage>
</organism>
<dbReference type="AlphaFoldDB" id="A0A6A1TY80"/>
<dbReference type="SUPFAM" id="SSF89447">
    <property type="entry name" value="AbrB/MazE/MraZ-like"/>
    <property type="match status" value="1"/>
</dbReference>
<keyword evidence="2" id="KW-0238">DNA-binding</keyword>
<dbReference type="GO" id="GO:0003677">
    <property type="term" value="F:DNA binding"/>
    <property type="evidence" value="ECO:0007669"/>
    <property type="project" value="UniProtKB-KW"/>
</dbReference>
<dbReference type="Gene3D" id="2.10.260.10">
    <property type="match status" value="1"/>
</dbReference>
<dbReference type="RefSeq" id="WP_151043878.1">
    <property type="nucleotide sequence ID" value="NZ_VZUL01000002.1"/>
</dbReference>
<dbReference type="Proteomes" id="UP000386575">
    <property type="component" value="Unassembled WGS sequence"/>
</dbReference>
<dbReference type="InterPro" id="IPR007159">
    <property type="entry name" value="SpoVT-AbrB_dom"/>
</dbReference>
<gene>
    <name evidence="2" type="ORF">F4V91_16280</name>
</gene>
<accession>A0A6A1TY80</accession>
<protein>
    <submittedName>
        <fullName evidence="2">AbrB/MazE/SpoVT family DNA-binding domain-containing protein</fullName>
    </submittedName>
</protein>
<comment type="caution">
    <text evidence="2">The sequence shown here is derived from an EMBL/GenBank/DDBJ whole genome shotgun (WGS) entry which is preliminary data.</text>
</comment>